<dbReference type="HOGENOM" id="CLU_1663376_0_0_1"/>
<evidence type="ECO:0000256" key="2">
    <source>
        <dbReference type="SAM" id="SignalP"/>
    </source>
</evidence>
<sequence length="149" mass="15115">MKLMLLATFLLIISRALAISNEQDFNSKQPHELNGSLDGNGNIEVSTRLNHRVAMMESNEHKHELSVTIRKGGGGKGGGGGGGRGAGGRGRGIGRGVGAGAGAGIIGAGVIGGSTAYHGSHRSNSSAPSLSAGPYVCVSTFLLCLSFWL</sequence>
<dbReference type="Proteomes" id="UP000265566">
    <property type="component" value="Chromosome 4"/>
</dbReference>
<proteinExistence type="predicted"/>
<protein>
    <submittedName>
        <fullName evidence="3">GRP family</fullName>
    </submittedName>
</protein>
<dbReference type="ExpressionAtlas" id="A0A072UHG4">
    <property type="expression patterns" value="differential"/>
</dbReference>
<reference evidence="3 6" key="2">
    <citation type="journal article" date="2014" name="BMC Genomics">
        <title>An improved genome release (version Mt4.0) for the model legume Medicago truncatula.</title>
        <authorList>
            <person name="Tang H."/>
            <person name="Krishnakumar V."/>
            <person name="Bidwell S."/>
            <person name="Rosen B."/>
            <person name="Chan A."/>
            <person name="Zhou S."/>
            <person name="Gentzbittel L."/>
            <person name="Childs K.L."/>
            <person name="Yandell M."/>
            <person name="Gundlach H."/>
            <person name="Mayer K.F."/>
            <person name="Schwartz D.C."/>
            <person name="Town C.D."/>
        </authorList>
    </citation>
    <scope>GENOME REANNOTATION</scope>
    <source>
        <strain evidence="3">A17</strain>
        <strain evidence="5 6">cv. Jemalong A17</strain>
    </source>
</reference>
<organism evidence="3 6">
    <name type="scientific">Medicago truncatula</name>
    <name type="common">Barrel medic</name>
    <name type="synonym">Medicago tribuloides</name>
    <dbReference type="NCBI Taxonomy" id="3880"/>
    <lineage>
        <taxon>Eukaryota</taxon>
        <taxon>Viridiplantae</taxon>
        <taxon>Streptophyta</taxon>
        <taxon>Embryophyta</taxon>
        <taxon>Tracheophyta</taxon>
        <taxon>Spermatophyta</taxon>
        <taxon>Magnoliopsida</taxon>
        <taxon>eudicotyledons</taxon>
        <taxon>Gunneridae</taxon>
        <taxon>Pentapetalae</taxon>
        <taxon>rosids</taxon>
        <taxon>fabids</taxon>
        <taxon>Fabales</taxon>
        <taxon>Fabaceae</taxon>
        <taxon>Papilionoideae</taxon>
        <taxon>50 kb inversion clade</taxon>
        <taxon>NPAAA clade</taxon>
        <taxon>Hologalegina</taxon>
        <taxon>IRL clade</taxon>
        <taxon>Trifolieae</taxon>
        <taxon>Medicago</taxon>
    </lineage>
</organism>
<reference evidence="4" key="4">
    <citation type="journal article" date="2018" name="Nat. Plants">
        <title>Whole-genome landscape of Medicago truncatula symbiotic genes.</title>
        <authorList>
            <person name="Pecrix Y."/>
            <person name="Gamas P."/>
            <person name="Carrere S."/>
        </authorList>
    </citation>
    <scope>NUCLEOTIDE SEQUENCE</scope>
    <source>
        <tissue evidence="4">Leaves</tissue>
    </source>
</reference>
<evidence type="ECO:0000313" key="6">
    <source>
        <dbReference type="Proteomes" id="UP000002051"/>
    </source>
</evidence>
<feature type="chain" id="PRO_5014499638" evidence="2">
    <location>
        <begin position="19"/>
        <end position="149"/>
    </location>
</feature>
<name>A0A072UHG4_MEDTR</name>
<gene>
    <name evidence="3" type="ordered locus">MTR_4g007570</name>
    <name evidence="4" type="ORF">MtrunA17_Chr4g0001891</name>
</gene>
<dbReference type="AlphaFoldDB" id="A0A072UHG4"/>
<dbReference type="Gramene" id="rna20295">
    <property type="protein sequence ID" value="RHN58388.1"/>
    <property type="gene ID" value="gene20295"/>
</dbReference>
<evidence type="ECO:0000256" key="1">
    <source>
        <dbReference type="SAM" id="MobiDB-lite"/>
    </source>
</evidence>
<dbReference type="EnsemblPlants" id="KEH28563">
    <property type="protein sequence ID" value="KEH28563"/>
    <property type="gene ID" value="MTR_4g007570"/>
</dbReference>
<feature type="compositionally biased region" description="Gly residues" evidence="1">
    <location>
        <begin position="71"/>
        <end position="89"/>
    </location>
</feature>
<evidence type="ECO:0000313" key="3">
    <source>
        <dbReference type="EMBL" id="KEH28563.1"/>
    </source>
</evidence>
<accession>A0A072UHG4</accession>
<dbReference type="Proteomes" id="UP000002051">
    <property type="component" value="Chromosome 4"/>
</dbReference>
<evidence type="ECO:0000313" key="5">
    <source>
        <dbReference type="EnsemblPlants" id="KEH28563"/>
    </source>
</evidence>
<feature type="region of interest" description="Disordered" evidence="1">
    <location>
        <begin position="69"/>
        <end position="89"/>
    </location>
</feature>
<feature type="signal peptide" evidence="2">
    <location>
        <begin position="1"/>
        <end position="18"/>
    </location>
</feature>
<dbReference type="EMBL" id="PSQE01000004">
    <property type="protein sequence ID" value="RHN58388.1"/>
    <property type="molecule type" value="Genomic_DNA"/>
</dbReference>
<dbReference type="EMBL" id="CM001220">
    <property type="protein sequence ID" value="KEH28563.1"/>
    <property type="molecule type" value="Genomic_DNA"/>
</dbReference>
<keyword evidence="2" id="KW-0732">Signal</keyword>
<reference evidence="3 6" key="1">
    <citation type="journal article" date="2011" name="Nature">
        <title>The Medicago genome provides insight into the evolution of rhizobial symbioses.</title>
        <authorList>
            <person name="Young N.D."/>
            <person name="Debelle F."/>
            <person name="Oldroyd G.E."/>
            <person name="Geurts R."/>
            <person name="Cannon S.B."/>
            <person name="Udvardi M.K."/>
            <person name="Benedito V.A."/>
            <person name="Mayer K.F."/>
            <person name="Gouzy J."/>
            <person name="Schoof H."/>
            <person name="Van de Peer Y."/>
            <person name="Proost S."/>
            <person name="Cook D.R."/>
            <person name="Meyers B.C."/>
            <person name="Spannagl M."/>
            <person name="Cheung F."/>
            <person name="De Mita S."/>
            <person name="Krishnakumar V."/>
            <person name="Gundlach H."/>
            <person name="Zhou S."/>
            <person name="Mudge J."/>
            <person name="Bharti A.K."/>
            <person name="Murray J.D."/>
            <person name="Naoumkina M.A."/>
            <person name="Rosen B."/>
            <person name="Silverstein K.A."/>
            <person name="Tang H."/>
            <person name="Rombauts S."/>
            <person name="Zhao P.X."/>
            <person name="Zhou P."/>
            <person name="Barbe V."/>
            <person name="Bardou P."/>
            <person name="Bechner M."/>
            <person name="Bellec A."/>
            <person name="Berger A."/>
            <person name="Berges H."/>
            <person name="Bidwell S."/>
            <person name="Bisseling T."/>
            <person name="Choisne N."/>
            <person name="Couloux A."/>
            <person name="Denny R."/>
            <person name="Deshpande S."/>
            <person name="Dai X."/>
            <person name="Doyle J.J."/>
            <person name="Dudez A.M."/>
            <person name="Farmer A.D."/>
            <person name="Fouteau S."/>
            <person name="Franken C."/>
            <person name="Gibelin C."/>
            <person name="Gish J."/>
            <person name="Goldstein S."/>
            <person name="Gonzalez A.J."/>
            <person name="Green P.J."/>
            <person name="Hallab A."/>
            <person name="Hartog M."/>
            <person name="Hua A."/>
            <person name="Humphray S.J."/>
            <person name="Jeong D.H."/>
            <person name="Jing Y."/>
            <person name="Jocker A."/>
            <person name="Kenton S.M."/>
            <person name="Kim D.J."/>
            <person name="Klee K."/>
            <person name="Lai H."/>
            <person name="Lang C."/>
            <person name="Lin S."/>
            <person name="Macmil S.L."/>
            <person name="Magdelenat G."/>
            <person name="Matthews L."/>
            <person name="McCorrison J."/>
            <person name="Monaghan E.L."/>
            <person name="Mun J.H."/>
            <person name="Najar F.Z."/>
            <person name="Nicholson C."/>
            <person name="Noirot C."/>
            <person name="O'Bleness M."/>
            <person name="Paule C.R."/>
            <person name="Poulain J."/>
            <person name="Prion F."/>
            <person name="Qin B."/>
            <person name="Qu C."/>
            <person name="Retzel E.F."/>
            <person name="Riddle C."/>
            <person name="Sallet E."/>
            <person name="Samain S."/>
            <person name="Samson N."/>
            <person name="Sanders I."/>
            <person name="Saurat O."/>
            <person name="Scarpelli C."/>
            <person name="Schiex T."/>
            <person name="Segurens B."/>
            <person name="Severin A.J."/>
            <person name="Sherrier D.J."/>
            <person name="Shi R."/>
            <person name="Sims S."/>
            <person name="Singer S.R."/>
            <person name="Sinharoy S."/>
            <person name="Sterck L."/>
            <person name="Viollet A."/>
            <person name="Wang B.B."/>
            <person name="Wang K."/>
            <person name="Wang M."/>
            <person name="Wang X."/>
            <person name="Warfsmann J."/>
            <person name="Weissenbach J."/>
            <person name="White D.D."/>
            <person name="White J.D."/>
            <person name="Wiley G.B."/>
            <person name="Wincker P."/>
            <person name="Xing Y."/>
            <person name="Yang L."/>
            <person name="Yao Z."/>
            <person name="Ying F."/>
            <person name="Zhai J."/>
            <person name="Zhou L."/>
            <person name="Zuber A."/>
            <person name="Denarie J."/>
            <person name="Dixon R.A."/>
            <person name="May G.D."/>
            <person name="Schwartz D.C."/>
            <person name="Rogers J."/>
            <person name="Quetier F."/>
            <person name="Town C.D."/>
            <person name="Roe B.A."/>
        </authorList>
    </citation>
    <scope>NUCLEOTIDE SEQUENCE [LARGE SCALE GENOMIC DNA]</scope>
    <source>
        <strain evidence="3">A17</strain>
        <strain evidence="5 6">cv. Jemalong A17</strain>
    </source>
</reference>
<keyword evidence="6" id="KW-1185">Reference proteome</keyword>
<reference evidence="5" key="3">
    <citation type="submission" date="2015-04" db="UniProtKB">
        <authorList>
            <consortium name="EnsemblPlants"/>
        </authorList>
    </citation>
    <scope>IDENTIFICATION</scope>
    <source>
        <strain evidence="5">cv. Jemalong A17</strain>
    </source>
</reference>
<evidence type="ECO:0000313" key="4">
    <source>
        <dbReference type="EMBL" id="RHN58388.1"/>
    </source>
</evidence>